<dbReference type="HOGENOM" id="CLU_242815_0_0_1"/>
<feature type="region of interest" description="Disordered" evidence="1">
    <location>
        <begin position="1481"/>
        <end position="1564"/>
    </location>
</feature>
<dbReference type="EMBL" id="KI912113">
    <property type="protein sequence ID" value="ETS80035.1"/>
    <property type="molecule type" value="Genomic_DNA"/>
</dbReference>
<dbReference type="PANTHER" id="PTHR46411:SF2">
    <property type="entry name" value="AAA+ ATPASE DOMAIN-CONTAINING PROTEIN"/>
    <property type="match status" value="1"/>
</dbReference>
<feature type="compositionally biased region" description="Polar residues" evidence="1">
    <location>
        <begin position="1579"/>
        <end position="1592"/>
    </location>
</feature>
<dbReference type="PANTHER" id="PTHR46411">
    <property type="entry name" value="FAMILY ATPASE, PUTATIVE-RELATED"/>
    <property type="match status" value="1"/>
</dbReference>
<dbReference type="Pfam" id="PF22942">
    <property type="entry name" value="DUF7025"/>
    <property type="match status" value="2"/>
</dbReference>
<dbReference type="InterPro" id="IPR003959">
    <property type="entry name" value="ATPase_AAA_core"/>
</dbReference>
<feature type="compositionally biased region" description="Polar residues" evidence="1">
    <location>
        <begin position="1607"/>
        <end position="1617"/>
    </location>
</feature>
<dbReference type="GO" id="GO:0005524">
    <property type="term" value="F:ATP binding"/>
    <property type="evidence" value="ECO:0007669"/>
    <property type="project" value="InterPro"/>
</dbReference>
<dbReference type="GO" id="GO:0016887">
    <property type="term" value="F:ATP hydrolysis activity"/>
    <property type="evidence" value="ECO:0007669"/>
    <property type="project" value="InterPro"/>
</dbReference>
<dbReference type="CDD" id="cd19481">
    <property type="entry name" value="RecA-like_protease"/>
    <property type="match status" value="1"/>
</dbReference>
<organism evidence="3 4">
    <name type="scientific">Pestalotiopsis fici (strain W106-1 / CGMCC3.15140)</name>
    <dbReference type="NCBI Taxonomy" id="1229662"/>
    <lineage>
        <taxon>Eukaryota</taxon>
        <taxon>Fungi</taxon>
        <taxon>Dikarya</taxon>
        <taxon>Ascomycota</taxon>
        <taxon>Pezizomycotina</taxon>
        <taxon>Sordariomycetes</taxon>
        <taxon>Xylariomycetidae</taxon>
        <taxon>Amphisphaeriales</taxon>
        <taxon>Sporocadaceae</taxon>
        <taxon>Pestalotiopsis</taxon>
    </lineage>
</organism>
<keyword evidence="4" id="KW-1185">Reference proteome</keyword>
<evidence type="ECO:0000313" key="4">
    <source>
        <dbReference type="Proteomes" id="UP000030651"/>
    </source>
</evidence>
<dbReference type="Pfam" id="PF23232">
    <property type="entry name" value="AAA_lid_13"/>
    <property type="match status" value="2"/>
</dbReference>
<feature type="region of interest" description="Disordered" evidence="1">
    <location>
        <begin position="1579"/>
        <end position="1641"/>
    </location>
</feature>
<dbReference type="InterPro" id="IPR003593">
    <property type="entry name" value="AAA+_ATPase"/>
</dbReference>
<dbReference type="Gene3D" id="3.40.50.300">
    <property type="entry name" value="P-loop containing nucleotide triphosphate hydrolases"/>
    <property type="match status" value="1"/>
</dbReference>
<evidence type="ECO:0000256" key="1">
    <source>
        <dbReference type="SAM" id="MobiDB-lite"/>
    </source>
</evidence>
<protein>
    <recommendedName>
        <fullName evidence="2">AAA+ ATPase domain-containing protein</fullName>
    </recommendedName>
</protein>
<dbReference type="GeneID" id="19272577"/>
<dbReference type="InterPro" id="IPR054289">
    <property type="entry name" value="DUF7025"/>
</dbReference>
<accession>W3X1T2</accession>
<dbReference type="KEGG" id="pfy:PFICI_07564"/>
<evidence type="ECO:0000313" key="3">
    <source>
        <dbReference type="EMBL" id="ETS80035.1"/>
    </source>
</evidence>
<dbReference type="Pfam" id="PF00004">
    <property type="entry name" value="AAA"/>
    <property type="match status" value="1"/>
</dbReference>
<sequence length="1641" mass="185994">MDHPQSGAIHVAAAPEASSGESKVAWSVSESYKSGTRIVSLGNDMTRRVEGRLLTVHSAPLSSLIRNIIKVYPGQKLTGSTLVFQEPYAALMHHMPDLEASYTDFKSQGEEHPADDSQLSHAFAALLDFLRPAYQECYVPAQERLSQDQPTVTFDDLWVLYRPNSLAYAKVDEHWIGCRIGATTKWVADPQERMPTEWQVGIWLLQTDSTTGEIGCATRTYRILDFDGEISPTELEIVPCQSFDKTDGGVRRRRFEERGQKILDILWGPSRQFRHNGEALHPQNHHEGDVLISGTFVVGSSVKCNWLFKWAEPWHFLTKDNPAYRVLERKIDPKRDSRDTFTGTMRFMLSPCLNALALWGATLHLVHVDCLKPSSFPDIMPEPVLHDNQLLDLIHLAEWHGAEGSILRQGHGDTVGNGVIVSLTGGPGVGKRYTANYVSWKTKRPLITIQMYESDENTNLKHLGRYLPRVSKIHNAMVLYKRMTDMHYTGTFKAPWSFLRQLDTMVFFSSHGTQSVPFSSIQNLVHMTISFSQLDHKRQKRLWRNMTDIYHTRRGMDSIIAFDRSASSFLSSDDMPEVNWNGHDIDKCLQAAIACAQAAGNPSDPNQNGNSIVVGVEHLKQAMNMTFANRLQDYDSSDDDVPEFGRFHKYNELSDDESPPSLLEKEKRRANFGRSKAHRRNLCIAELNRVEWATFKTLGATELFRSKSFHAIDVLVGEPQIWREPFSLLGQKHRIPVRGTAPQLLAPDTKIPQNTTDAAASAALPERIRINSLAIIKAFSELHIDDSSNLRGSFLLFRPYKVLSYYEKELRNWTERLEDKVKEDHQHSERVDEGQNGLQADVAEMKCLLSFIDTYLKERQEKIQKALIHSVSFDDLWFLFKPGDTVVRNDVPQAYRVVRVATTRHRIKEDNNTSLSFFRDDALMEFDQGHIFIQCVYIDFNGQLLGPVVDIVPIPHFKGEKAISSLPVYPLDFCDEPGIKKEFLLARGKAFVKAGSIKHMHYRGLTLPAIESSKLRDEVDSQVVVDFEEAFNRIPSWMPSVKKSVLEEFDDDDDDDSSSSSSSSSSSDKDQWKPEFYYTQNTSTWKCISDCCHQESVYHDEPIDDRTRNDYLASQANDNSTSPSVAIEARALSDLNDTLRDDDFLIMSYRVFGFVLRSRKWYQLDLADASPAETNSDGFDQLVLPAGHKDIIISMMTKHFRDRKSPSSRHIQTDIVRGKGRGLIMLLHGVPGVGKTSTAECLAGVFNRPLFQITSGDLGITAADVDKNLEEDFSLANRWNCILLIDEADVFLAQRNKEDFVQNSLVAVFLRIMEYYSGVLFLTTNRVGVFDEAFTSRIHISLYYPPLTRSQTLEIFKKNWERILARSKEDSRQIDINQSEITEFAMDYFDNNKQGRWNGRQIRNAFQSALAMAEFQILGMEGVNEDDNVVSDDQKPVQTVQLGKRHFEDVAAAYKSFIDYLNNVYGAGSARRARENMWRFDPEDESASKRPSALSQRLKFTREPTPQPPRNMEPGLGPSQYHRGYGPDYEIPSNYGPRTPPRGGGYPGPHEYQYPPADFPSRNTGMEQGLYSSYPRTSVPSANYPSAHSQTYGPRIHPTAQHEMQAAPSSWAGSSRDVQPGFYPHHPGEQTQRTGGGQEGP</sequence>
<dbReference type="SUPFAM" id="SSF52540">
    <property type="entry name" value="P-loop containing nucleoside triphosphate hydrolases"/>
    <property type="match status" value="2"/>
</dbReference>
<proteinExistence type="predicted"/>
<dbReference type="InParanoid" id="W3X1T2"/>
<feature type="domain" description="AAA+ ATPase" evidence="2">
    <location>
        <begin position="1221"/>
        <end position="1348"/>
    </location>
</feature>
<feature type="region of interest" description="Disordered" evidence="1">
    <location>
        <begin position="1049"/>
        <end position="1071"/>
    </location>
</feature>
<dbReference type="RefSeq" id="XP_007834336.1">
    <property type="nucleotide sequence ID" value="XM_007836145.1"/>
</dbReference>
<dbReference type="InterPro" id="IPR056599">
    <property type="entry name" value="AAA_lid_fung"/>
</dbReference>
<dbReference type="SMART" id="SM00382">
    <property type="entry name" value="AAA"/>
    <property type="match status" value="1"/>
</dbReference>
<dbReference type="Proteomes" id="UP000030651">
    <property type="component" value="Unassembled WGS sequence"/>
</dbReference>
<evidence type="ECO:0000259" key="2">
    <source>
        <dbReference type="SMART" id="SM00382"/>
    </source>
</evidence>
<name>W3X1T2_PESFW</name>
<gene>
    <name evidence="3" type="ORF">PFICI_07564</name>
</gene>
<dbReference type="InterPro" id="IPR027417">
    <property type="entry name" value="P-loop_NTPase"/>
</dbReference>
<dbReference type="eggNOG" id="KOG0742">
    <property type="taxonomic scope" value="Eukaryota"/>
</dbReference>
<dbReference type="OrthoDB" id="10042665at2759"/>
<reference evidence="4" key="1">
    <citation type="journal article" date="2015" name="BMC Genomics">
        <title>Genomic and transcriptomic analysis of the endophytic fungus Pestalotiopsis fici reveals its lifestyle and high potential for synthesis of natural products.</title>
        <authorList>
            <person name="Wang X."/>
            <person name="Zhang X."/>
            <person name="Liu L."/>
            <person name="Xiang M."/>
            <person name="Wang W."/>
            <person name="Sun X."/>
            <person name="Che Y."/>
            <person name="Guo L."/>
            <person name="Liu G."/>
            <person name="Guo L."/>
            <person name="Wang C."/>
            <person name="Yin W.B."/>
            <person name="Stadler M."/>
            <person name="Zhang X."/>
            <person name="Liu X."/>
        </authorList>
    </citation>
    <scope>NUCLEOTIDE SEQUENCE [LARGE SCALE GENOMIC DNA]</scope>
    <source>
        <strain evidence="4">W106-1 / CGMCC3.15140</strain>
    </source>
</reference>